<evidence type="ECO:0000313" key="2">
    <source>
        <dbReference type="Proteomes" id="UP001489719"/>
    </source>
</evidence>
<organism evidence="1 2">
    <name type="scientific">Lipomyces orientalis</name>
    <dbReference type="NCBI Taxonomy" id="1233043"/>
    <lineage>
        <taxon>Eukaryota</taxon>
        <taxon>Fungi</taxon>
        <taxon>Dikarya</taxon>
        <taxon>Ascomycota</taxon>
        <taxon>Saccharomycotina</taxon>
        <taxon>Lipomycetes</taxon>
        <taxon>Lipomycetales</taxon>
        <taxon>Lipomycetaceae</taxon>
        <taxon>Lipomyces</taxon>
    </lineage>
</organism>
<dbReference type="Proteomes" id="UP001489719">
    <property type="component" value="Unassembled WGS sequence"/>
</dbReference>
<reference evidence="2" key="1">
    <citation type="journal article" date="2024" name="Front. Bioeng. Biotechnol.">
        <title>Genome-scale model development and genomic sequencing of the oleaginous clade Lipomyces.</title>
        <authorList>
            <person name="Czajka J.J."/>
            <person name="Han Y."/>
            <person name="Kim J."/>
            <person name="Mondo S.J."/>
            <person name="Hofstad B.A."/>
            <person name="Robles A."/>
            <person name="Haridas S."/>
            <person name="Riley R."/>
            <person name="LaButti K."/>
            <person name="Pangilinan J."/>
            <person name="Andreopoulos W."/>
            <person name="Lipzen A."/>
            <person name="Yan J."/>
            <person name="Wang M."/>
            <person name="Ng V."/>
            <person name="Grigoriev I.V."/>
            <person name="Spatafora J.W."/>
            <person name="Magnuson J.K."/>
            <person name="Baker S.E."/>
            <person name="Pomraning K.R."/>
        </authorList>
    </citation>
    <scope>NUCLEOTIDE SEQUENCE [LARGE SCALE GENOMIC DNA]</scope>
    <source>
        <strain evidence="2">CBS 10300</strain>
    </source>
</reference>
<name>A0ACC3TQ87_9ASCO</name>
<protein>
    <submittedName>
        <fullName evidence="1">Uncharacterized protein</fullName>
    </submittedName>
</protein>
<dbReference type="EMBL" id="MU970068">
    <property type="protein sequence ID" value="KAK9322926.1"/>
    <property type="molecule type" value="Genomic_DNA"/>
</dbReference>
<accession>A0ACC3TQ87</accession>
<sequence length="474" mass="53142">MRLRLTIVSPSSPDPLRIIYPLPPAFLSSSPTILDLVYTIHENFPGFFHEPHELEQSNHDADELFRPVDYACETADGWNFCLWHLVADSLRDEDHVIIRKLEDENMFARPILTCAETLTYPRPVGNLLKLNGTNGTVGRKRARDEGDHGHGLSAAVSPGSDAKRRKVEVEDGGALPRTATPTVEDATMVQSAPFQGSAATKSRNARRRRARAAQRRLEEDKLEKVRSELLDRAEKLVVVSDEPTTSEKLNQVEEQGETTDGEDDEDDYEAPVSRTSKGLGIMDKIGSQIQSALSTISQVVKVATPQRKGRDVSLPTVPDKDEVEQDLNEVAQSSTTDQEKPSVDMVLHENETPLDTTSRDKIIDPTYQAKRRRPVVVIAEAVDCENPTNRSLEIPPFPFQQVNLDEYWKPKYDPSQDTIVHVGSADEKNPLKGNKKQNRSSGNRNNKRKWNLDHAASRNNDKTKARDFDVAERD</sequence>
<comment type="caution">
    <text evidence="1">The sequence shown here is derived from an EMBL/GenBank/DDBJ whole genome shotgun (WGS) entry which is preliminary data.</text>
</comment>
<proteinExistence type="predicted"/>
<keyword evidence="2" id="KW-1185">Reference proteome</keyword>
<evidence type="ECO:0000313" key="1">
    <source>
        <dbReference type="EMBL" id="KAK9322926.1"/>
    </source>
</evidence>
<gene>
    <name evidence="1" type="ORF">V1517DRAFT_321750</name>
</gene>